<sequence length="103" mass="10633">MDLNSTAPVAPPTHAGGVSARWIWVALVALVLCMVTLAGVWMLLPAFGLAQTAGTAQSAAPQKPGSADRGTAQIRTKAADVAQGIQAPEFMNHNGSTLRLNAR</sequence>
<gene>
    <name evidence="3" type="ORF">H9K75_12290</name>
</gene>
<evidence type="ECO:0000256" key="2">
    <source>
        <dbReference type="SAM" id="Phobius"/>
    </source>
</evidence>
<proteinExistence type="predicted"/>
<keyword evidence="2" id="KW-0812">Transmembrane</keyword>
<feature type="transmembrane region" description="Helical" evidence="2">
    <location>
        <begin position="22"/>
        <end position="44"/>
    </location>
</feature>
<reference evidence="3 4" key="1">
    <citation type="submission" date="2020-08" db="EMBL/GenBank/DDBJ databases">
        <title>Genome sequence of Diaphorobacter aerolatus KACC 16536T.</title>
        <authorList>
            <person name="Hyun D.-W."/>
            <person name="Bae J.-W."/>
        </authorList>
    </citation>
    <scope>NUCLEOTIDE SEQUENCE [LARGE SCALE GENOMIC DNA]</scope>
    <source>
        <strain evidence="3 4">KACC 16536</strain>
    </source>
</reference>
<keyword evidence="2" id="KW-0472">Membrane</keyword>
<dbReference type="KEGG" id="daer:H9K75_12290"/>
<dbReference type="RefSeq" id="WP_187722896.1">
    <property type="nucleotide sequence ID" value="NZ_CP060783.1"/>
</dbReference>
<protein>
    <submittedName>
        <fullName evidence="3">Uncharacterized protein</fullName>
    </submittedName>
</protein>
<organism evidence="3 4">
    <name type="scientific">Diaphorobacter aerolatus</name>
    <dbReference type="NCBI Taxonomy" id="1288495"/>
    <lineage>
        <taxon>Bacteria</taxon>
        <taxon>Pseudomonadati</taxon>
        <taxon>Pseudomonadota</taxon>
        <taxon>Betaproteobacteria</taxon>
        <taxon>Burkholderiales</taxon>
        <taxon>Comamonadaceae</taxon>
        <taxon>Diaphorobacter</taxon>
    </lineage>
</organism>
<dbReference type="Proteomes" id="UP000516028">
    <property type="component" value="Chromosome"/>
</dbReference>
<keyword evidence="4" id="KW-1185">Reference proteome</keyword>
<accession>A0A7H0GFW9</accession>
<name>A0A7H0GFW9_9BURK</name>
<dbReference type="AlphaFoldDB" id="A0A7H0GFW9"/>
<evidence type="ECO:0000313" key="4">
    <source>
        <dbReference type="Proteomes" id="UP000516028"/>
    </source>
</evidence>
<feature type="region of interest" description="Disordered" evidence="1">
    <location>
        <begin position="55"/>
        <end position="78"/>
    </location>
</feature>
<dbReference type="EMBL" id="CP060783">
    <property type="protein sequence ID" value="QNP47185.1"/>
    <property type="molecule type" value="Genomic_DNA"/>
</dbReference>
<evidence type="ECO:0000313" key="3">
    <source>
        <dbReference type="EMBL" id="QNP47185.1"/>
    </source>
</evidence>
<keyword evidence="2" id="KW-1133">Transmembrane helix</keyword>
<evidence type="ECO:0000256" key="1">
    <source>
        <dbReference type="SAM" id="MobiDB-lite"/>
    </source>
</evidence>